<keyword evidence="5 6" id="KW-0472">Membrane</keyword>
<evidence type="ECO:0000256" key="2">
    <source>
        <dbReference type="ARBA" id="ARBA00022475"/>
    </source>
</evidence>
<feature type="transmembrane region" description="Helical" evidence="6">
    <location>
        <begin position="251"/>
        <end position="269"/>
    </location>
</feature>
<feature type="transmembrane region" description="Helical" evidence="6">
    <location>
        <begin position="63"/>
        <end position="82"/>
    </location>
</feature>
<evidence type="ECO:0000313" key="8">
    <source>
        <dbReference type="Proteomes" id="UP000295773"/>
    </source>
</evidence>
<sequence>MTLLFQMFPLALGVATPIVICALGGLFSERSGIVNIALEGIMLVGAFFGATVSLLLESSFGSLAPWIGILAGLLAGCLYSLIHAFVSVSLKADQTISGTALNMLSTGLTVYLCQIIFNAQRSEQFIESFSRISVPVLKDIPVLGPLFFTNVFPTFYLAIALAIITWFVVFKTKFGLHLRSCGEYPQASASMGIHVEKMRYIGVLISGCLGGLAGAIMVLSLDVQFTVFSIHGIGFISMACLIFGKWKPFGCLGAGIFFGFSQVLSDYSGQIPFLKSLPSEVFFALPYLLTIIALLLFARSSVGPKASGEIYDSGKR</sequence>
<protein>
    <submittedName>
        <fullName evidence="7">Nucleoside ABC transporter membrane protein</fullName>
    </submittedName>
</protein>
<feature type="transmembrane region" description="Helical" evidence="6">
    <location>
        <begin position="200"/>
        <end position="219"/>
    </location>
</feature>
<dbReference type="CDD" id="cd06580">
    <property type="entry name" value="TM_PBP1_transp_TpRbsC_like"/>
    <property type="match status" value="1"/>
</dbReference>
<dbReference type="InterPro" id="IPR001851">
    <property type="entry name" value="ABC_transp_permease"/>
</dbReference>
<evidence type="ECO:0000256" key="3">
    <source>
        <dbReference type="ARBA" id="ARBA00022692"/>
    </source>
</evidence>
<evidence type="ECO:0000256" key="5">
    <source>
        <dbReference type="ARBA" id="ARBA00023136"/>
    </source>
</evidence>
<dbReference type="Proteomes" id="UP000295773">
    <property type="component" value="Unassembled WGS sequence"/>
</dbReference>
<dbReference type="GO" id="GO:0005886">
    <property type="term" value="C:plasma membrane"/>
    <property type="evidence" value="ECO:0007669"/>
    <property type="project" value="UniProtKB-SubCell"/>
</dbReference>
<gene>
    <name evidence="7" type="ORF">EDD61_10121</name>
</gene>
<feature type="transmembrane region" description="Helical" evidence="6">
    <location>
        <begin position="225"/>
        <end position="244"/>
    </location>
</feature>
<dbReference type="GeneID" id="73795763"/>
<reference evidence="7 8" key="1">
    <citation type="submission" date="2019-03" db="EMBL/GenBank/DDBJ databases">
        <title>Genomic Encyclopedia of Type Strains, Phase IV (KMG-IV): sequencing the most valuable type-strain genomes for metagenomic binning, comparative biology and taxonomic classification.</title>
        <authorList>
            <person name="Goeker M."/>
        </authorList>
    </citation>
    <scope>NUCLEOTIDE SEQUENCE [LARGE SCALE GENOMIC DNA]</scope>
    <source>
        <strain evidence="7 8">DSM 29481</strain>
    </source>
</reference>
<dbReference type="PANTHER" id="PTHR43370">
    <property type="entry name" value="SUGAR ABC TRANSPORTER INTEGRAL MEMBRANE PROTEIN-RELATED"/>
    <property type="match status" value="1"/>
</dbReference>
<accession>A0A4R3TLV9</accession>
<proteinExistence type="predicted"/>
<feature type="transmembrane region" description="Helical" evidence="6">
    <location>
        <begin position="7"/>
        <end position="27"/>
    </location>
</feature>
<evidence type="ECO:0000256" key="4">
    <source>
        <dbReference type="ARBA" id="ARBA00022989"/>
    </source>
</evidence>
<dbReference type="RefSeq" id="WP_008688262.1">
    <property type="nucleotide sequence ID" value="NZ_AP024510.1"/>
</dbReference>
<dbReference type="PANTHER" id="PTHR43370:SF1">
    <property type="entry name" value="GUANOSINE ABC TRANSPORTER PERMEASE PROTEIN NUPQ"/>
    <property type="match status" value="1"/>
</dbReference>
<dbReference type="EMBL" id="SMBP01000001">
    <property type="protein sequence ID" value="TCU63370.1"/>
    <property type="molecule type" value="Genomic_DNA"/>
</dbReference>
<evidence type="ECO:0000313" key="7">
    <source>
        <dbReference type="EMBL" id="TCU63370.1"/>
    </source>
</evidence>
<feature type="transmembrane region" description="Helical" evidence="6">
    <location>
        <begin position="33"/>
        <end position="56"/>
    </location>
</feature>
<feature type="transmembrane region" description="Helical" evidence="6">
    <location>
        <begin position="151"/>
        <end position="170"/>
    </location>
</feature>
<organism evidence="7 8">
    <name type="scientific">Longicatena caecimuris</name>
    <dbReference type="NCBI Taxonomy" id="1796635"/>
    <lineage>
        <taxon>Bacteria</taxon>
        <taxon>Bacillati</taxon>
        <taxon>Bacillota</taxon>
        <taxon>Erysipelotrichia</taxon>
        <taxon>Erysipelotrichales</taxon>
        <taxon>Erysipelotrichaceae</taxon>
        <taxon>Longicatena</taxon>
    </lineage>
</organism>
<keyword evidence="3 6" id="KW-0812">Transmembrane</keyword>
<dbReference type="AlphaFoldDB" id="A0A4R3TLV9"/>
<dbReference type="GO" id="GO:0022857">
    <property type="term" value="F:transmembrane transporter activity"/>
    <property type="evidence" value="ECO:0007669"/>
    <property type="project" value="InterPro"/>
</dbReference>
<feature type="transmembrane region" description="Helical" evidence="6">
    <location>
        <begin position="281"/>
        <end position="298"/>
    </location>
</feature>
<keyword evidence="8" id="KW-1185">Reference proteome</keyword>
<comment type="caution">
    <text evidence="7">The sequence shown here is derived from an EMBL/GenBank/DDBJ whole genome shotgun (WGS) entry which is preliminary data.</text>
</comment>
<name>A0A4R3TLV9_9FIRM</name>
<dbReference type="Pfam" id="PF02653">
    <property type="entry name" value="BPD_transp_2"/>
    <property type="match status" value="1"/>
</dbReference>
<keyword evidence="2" id="KW-1003">Cell membrane</keyword>
<keyword evidence="4 6" id="KW-1133">Transmembrane helix</keyword>
<evidence type="ECO:0000256" key="1">
    <source>
        <dbReference type="ARBA" id="ARBA00004651"/>
    </source>
</evidence>
<comment type="subcellular location">
    <subcellularLocation>
        <location evidence="1">Cell membrane</location>
        <topology evidence="1">Multi-pass membrane protein</topology>
    </subcellularLocation>
</comment>
<evidence type="ECO:0000256" key="6">
    <source>
        <dbReference type="SAM" id="Phobius"/>
    </source>
</evidence>